<dbReference type="Gene3D" id="2.30.30.110">
    <property type="match status" value="1"/>
</dbReference>
<evidence type="ECO:0000256" key="5">
    <source>
        <dbReference type="ARBA" id="ARBA00023163"/>
    </source>
</evidence>
<dbReference type="SUPFAM" id="SSF50118">
    <property type="entry name" value="Cell growth inhibitor/plasmid maintenance toxic component"/>
    <property type="match status" value="1"/>
</dbReference>
<accession>A0ABS8JV55</accession>
<dbReference type="InterPro" id="IPR011067">
    <property type="entry name" value="Plasmid_toxin/cell-grow_inhib"/>
</dbReference>
<evidence type="ECO:0000313" key="9">
    <source>
        <dbReference type="Proteomes" id="UP001431019"/>
    </source>
</evidence>
<name>A0ABS8JV55_9BURK</name>
<keyword evidence="3" id="KW-0678">Repressor</keyword>
<keyword evidence="4" id="KW-0805">Transcription regulation</keyword>
<evidence type="ECO:0000256" key="1">
    <source>
        <dbReference type="ARBA" id="ARBA00005230"/>
    </source>
</evidence>
<dbReference type="EMBL" id="JAJITD010000006">
    <property type="protein sequence ID" value="MCC8393777.1"/>
    <property type="molecule type" value="Genomic_DNA"/>
</dbReference>
<dbReference type="Proteomes" id="UP001431019">
    <property type="component" value="Unassembled WGS sequence"/>
</dbReference>
<evidence type="ECO:0000313" key="8">
    <source>
        <dbReference type="EMBL" id="MCC8393777.1"/>
    </source>
</evidence>
<reference evidence="8 9" key="1">
    <citation type="submission" date="2021-11" db="EMBL/GenBank/DDBJ databases">
        <authorList>
            <person name="Oh E.-T."/>
            <person name="Kim S.-B."/>
        </authorList>
    </citation>
    <scope>NUCLEOTIDE SEQUENCE [LARGE SCALE GENOMIC DNA]</scope>
    <source>
        <strain evidence="8 9">MMS20-SJTR3</strain>
    </source>
</reference>
<evidence type="ECO:0000256" key="3">
    <source>
        <dbReference type="ARBA" id="ARBA00022491"/>
    </source>
</evidence>
<gene>
    <name evidence="8" type="ORF">LJ656_14365</name>
</gene>
<sequence length="99" mass="11165">MARFDVYRTPDGEGYLLDVQADTMSHFNTRVVVPLMAVRDAPKVATRLNPVFVIEGTQHSMVTQYLGTIPAKELRQVVLSLRDRYDEIVAAIDLLLQGF</sequence>
<comment type="caution">
    <text evidence="8">The sequence shown here is derived from an EMBL/GenBank/DDBJ whole genome shotgun (WGS) entry which is preliminary data.</text>
</comment>
<dbReference type="Pfam" id="PF01845">
    <property type="entry name" value="CcdB"/>
    <property type="match status" value="1"/>
</dbReference>
<proteinExistence type="inferred from homology"/>
<keyword evidence="5" id="KW-0804">Transcription</keyword>
<organism evidence="8 9">
    <name type="scientific">Paraburkholderia sejongensis</name>
    <dbReference type="NCBI Taxonomy" id="2886946"/>
    <lineage>
        <taxon>Bacteria</taxon>
        <taxon>Pseudomonadati</taxon>
        <taxon>Pseudomonadota</taxon>
        <taxon>Betaproteobacteria</taxon>
        <taxon>Burkholderiales</taxon>
        <taxon>Burkholderiaceae</taxon>
        <taxon>Paraburkholderia</taxon>
    </lineage>
</organism>
<evidence type="ECO:0000256" key="6">
    <source>
        <dbReference type="ARBA" id="ARBA00029628"/>
    </source>
</evidence>
<evidence type="ECO:0000256" key="2">
    <source>
        <dbReference type="ARBA" id="ARBA00015075"/>
    </source>
</evidence>
<protein>
    <recommendedName>
        <fullName evidence="2">Toxin CcdB</fullName>
    </recommendedName>
    <alternativeName>
        <fullName evidence="7">Cytotoxic protein CcdB</fullName>
    </alternativeName>
    <alternativeName>
        <fullName evidence="6">Protein LetD</fullName>
    </alternativeName>
</protein>
<dbReference type="InterPro" id="IPR002712">
    <property type="entry name" value="CcdB"/>
</dbReference>
<dbReference type="RefSeq" id="WP_230510072.1">
    <property type="nucleotide sequence ID" value="NZ_JAJITD010000006.1"/>
</dbReference>
<evidence type="ECO:0000256" key="7">
    <source>
        <dbReference type="ARBA" id="ARBA00033135"/>
    </source>
</evidence>
<comment type="similarity">
    <text evidence="1">Belongs to the CcdB toxin family.</text>
</comment>
<evidence type="ECO:0000256" key="4">
    <source>
        <dbReference type="ARBA" id="ARBA00023015"/>
    </source>
</evidence>
<keyword evidence="9" id="KW-1185">Reference proteome</keyword>